<protein>
    <submittedName>
        <fullName evidence="1">Uncharacterized protein</fullName>
    </submittedName>
</protein>
<keyword evidence="1" id="KW-0614">Plasmid</keyword>
<organism evidence="1 2">
    <name type="scientific">Bacillus thuringiensis</name>
    <dbReference type="NCBI Taxonomy" id="1428"/>
    <lineage>
        <taxon>Bacteria</taxon>
        <taxon>Bacillati</taxon>
        <taxon>Bacillota</taxon>
        <taxon>Bacilli</taxon>
        <taxon>Bacillales</taxon>
        <taxon>Bacillaceae</taxon>
        <taxon>Bacillus</taxon>
        <taxon>Bacillus cereus group</taxon>
    </lineage>
</organism>
<gene>
    <name evidence="1" type="ORF">BT246_71580</name>
</gene>
<sequence>MGMGDYTYARMLYTTEQSKKGQVFIIDPKSNLGELDIKWGEKRGSGCHETKSKKLVSK</sequence>
<name>A0A9W3SJ69_BACTU</name>
<reference evidence="1 2" key="1">
    <citation type="submission" date="2016-04" db="EMBL/GenBank/DDBJ databases">
        <title>High quality genome of the nematocidal Bacillus thuringiensis MYBT18246.</title>
        <authorList>
            <person name="Hollensteiner J."/>
            <person name="Poehlein A."/>
            <person name="Sproeer C."/>
            <person name="Bunk B."/>
            <person name="Rosenstiel P."/>
            <person name="Schulenburg H."/>
            <person name="Liesegang H."/>
        </authorList>
    </citation>
    <scope>NUCLEOTIDE SEQUENCE [LARGE SCALE GENOMIC DNA]</scope>
    <source>
        <strain evidence="1 2">MYBT18246</strain>
        <plasmid evidence="1 2">p55166</plasmid>
    </source>
</reference>
<geneLocation type="plasmid" evidence="1 2">
    <name>p55166</name>
</geneLocation>
<proteinExistence type="predicted"/>
<dbReference type="EMBL" id="CP015357">
    <property type="protein sequence ID" value="ANS52448.1"/>
    <property type="molecule type" value="Genomic_DNA"/>
</dbReference>
<dbReference type="AlphaFoldDB" id="A0A9W3SJ69"/>
<dbReference type="Proteomes" id="UP000092743">
    <property type="component" value="Plasmid p55166"/>
</dbReference>
<evidence type="ECO:0000313" key="2">
    <source>
        <dbReference type="Proteomes" id="UP000092743"/>
    </source>
</evidence>
<evidence type="ECO:0000313" key="1">
    <source>
        <dbReference type="EMBL" id="ANS52448.1"/>
    </source>
</evidence>
<accession>A0A9W3SJ69</accession>
<dbReference type="RefSeq" id="WP_197389765.1">
    <property type="nucleotide sequence ID" value="NZ_CP015357.1"/>
</dbReference>